<dbReference type="KEGG" id="pbf:CFX0092_A1963"/>
<dbReference type="Pfam" id="PF01261">
    <property type="entry name" value="AP_endonuc_2"/>
    <property type="match status" value="1"/>
</dbReference>
<gene>
    <name evidence="7 9" type="primary">nfo</name>
    <name evidence="9" type="ORF">CFX0092_A1963</name>
</gene>
<evidence type="ECO:0000259" key="8">
    <source>
        <dbReference type="Pfam" id="PF01261"/>
    </source>
</evidence>
<dbReference type="AlphaFoldDB" id="A0A160T1E5"/>
<proteinExistence type="inferred from homology"/>
<accession>A0A160T1E5</accession>
<organism evidence="9 10">
    <name type="scientific">Candidatus Promineifilum breve</name>
    <dbReference type="NCBI Taxonomy" id="1806508"/>
    <lineage>
        <taxon>Bacteria</taxon>
        <taxon>Bacillati</taxon>
        <taxon>Chloroflexota</taxon>
        <taxon>Ardenticatenia</taxon>
        <taxon>Candidatus Promineifilales</taxon>
        <taxon>Candidatus Promineifilaceae</taxon>
        <taxon>Candidatus Promineifilum</taxon>
    </lineage>
</organism>
<keyword evidence="7" id="KW-0540">Nuclease</keyword>
<keyword evidence="7 9" id="KW-0255">Endonuclease</keyword>
<feature type="binding site" evidence="7">
    <location>
        <position position="180"/>
    </location>
    <ligand>
        <name>Zn(2+)</name>
        <dbReference type="ChEBI" id="CHEBI:29105"/>
        <label>2</label>
    </ligand>
</feature>
<dbReference type="PROSITE" id="PS00729">
    <property type="entry name" value="AP_NUCLEASE_F2_1"/>
    <property type="match status" value="1"/>
</dbReference>
<feature type="binding site" evidence="7">
    <location>
        <position position="146"/>
    </location>
    <ligand>
        <name>Zn(2+)</name>
        <dbReference type="ChEBI" id="CHEBI:29105"/>
        <label>1</label>
    </ligand>
</feature>
<dbReference type="EC" id="3.1.21.2" evidence="7"/>
<evidence type="ECO:0000256" key="7">
    <source>
        <dbReference type="HAMAP-Rule" id="MF_00152"/>
    </source>
</evidence>
<dbReference type="CDD" id="cd00019">
    <property type="entry name" value="AP2Ec"/>
    <property type="match status" value="1"/>
</dbReference>
<feature type="binding site" evidence="7">
    <location>
        <position position="107"/>
    </location>
    <ligand>
        <name>Zn(2+)</name>
        <dbReference type="ChEBI" id="CHEBI:29105"/>
        <label>1</label>
    </ligand>
</feature>
<dbReference type="PROSITE" id="PS00730">
    <property type="entry name" value="AP_NUCLEASE_F2_2"/>
    <property type="match status" value="1"/>
</dbReference>
<dbReference type="EMBL" id="LN890655">
    <property type="protein sequence ID" value="CUS03841.2"/>
    <property type="molecule type" value="Genomic_DNA"/>
</dbReference>
<dbReference type="InterPro" id="IPR036237">
    <property type="entry name" value="Xyl_isomerase-like_sf"/>
</dbReference>
<feature type="binding site" evidence="7">
    <location>
        <position position="183"/>
    </location>
    <ligand>
        <name>Zn(2+)</name>
        <dbReference type="ChEBI" id="CHEBI:29105"/>
        <label>3</label>
    </ligand>
</feature>
<dbReference type="SMART" id="SM00518">
    <property type="entry name" value="AP2Ec"/>
    <property type="match status" value="1"/>
</dbReference>
<evidence type="ECO:0000256" key="5">
    <source>
        <dbReference type="ARBA" id="ARBA00022833"/>
    </source>
</evidence>
<dbReference type="GO" id="GO:0008833">
    <property type="term" value="F:deoxyribonuclease IV (phage-T4-induced) activity"/>
    <property type="evidence" value="ECO:0007669"/>
    <property type="project" value="UniProtKB-UniRule"/>
</dbReference>
<feature type="binding site" evidence="7">
    <location>
        <position position="230"/>
    </location>
    <ligand>
        <name>Zn(2+)</name>
        <dbReference type="ChEBI" id="CHEBI:29105"/>
        <label>3</label>
    </ligand>
</feature>
<dbReference type="GO" id="GO:0008081">
    <property type="term" value="F:phosphoric diester hydrolase activity"/>
    <property type="evidence" value="ECO:0007669"/>
    <property type="project" value="TreeGrafter"/>
</dbReference>
<keyword evidence="10" id="KW-1185">Reference proteome</keyword>
<dbReference type="PROSITE" id="PS51432">
    <property type="entry name" value="AP_NUCLEASE_F2_4"/>
    <property type="match status" value="1"/>
</dbReference>
<keyword evidence="6 7" id="KW-0234">DNA repair</keyword>
<evidence type="ECO:0000256" key="3">
    <source>
        <dbReference type="ARBA" id="ARBA00022763"/>
    </source>
</evidence>
<dbReference type="RefSeq" id="WP_095043276.1">
    <property type="nucleotide sequence ID" value="NZ_LN890655.1"/>
</dbReference>
<dbReference type="InterPro" id="IPR018246">
    <property type="entry name" value="AP_endonuc_F2_Zn_BS"/>
</dbReference>
<keyword evidence="3 7" id="KW-0227">DNA damage</keyword>
<feature type="binding site" evidence="7">
    <location>
        <position position="146"/>
    </location>
    <ligand>
        <name>Zn(2+)</name>
        <dbReference type="ChEBI" id="CHEBI:29105"/>
        <label>2</label>
    </ligand>
</feature>
<dbReference type="SUPFAM" id="SSF51658">
    <property type="entry name" value="Xylose isomerase-like"/>
    <property type="match status" value="1"/>
</dbReference>
<dbReference type="PANTHER" id="PTHR21445">
    <property type="entry name" value="ENDONUCLEASE IV ENDODEOXYRIBONUCLEASE IV"/>
    <property type="match status" value="1"/>
</dbReference>
<keyword evidence="4 7" id="KW-0378">Hydrolase</keyword>
<dbReference type="FunFam" id="3.20.20.150:FF:000001">
    <property type="entry name" value="Probable endonuclease 4"/>
    <property type="match status" value="1"/>
</dbReference>
<dbReference type="Proteomes" id="UP000215027">
    <property type="component" value="Chromosome I"/>
</dbReference>
<keyword evidence="2 7" id="KW-0479">Metal-binding</keyword>
<dbReference type="NCBIfam" id="TIGR00587">
    <property type="entry name" value="nfo"/>
    <property type="match status" value="1"/>
</dbReference>
<dbReference type="InterPro" id="IPR013022">
    <property type="entry name" value="Xyl_isomerase-like_TIM-brl"/>
</dbReference>
<evidence type="ECO:0000256" key="6">
    <source>
        <dbReference type="ARBA" id="ARBA00023204"/>
    </source>
</evidence>
<comment type="similarity">
    <text evidence="1 7">Belongs to the AP endonuclease 2 family.</text>
</comment>
<feature type="binding site" evidence="7">
    <location>
        <position position="262"/>
    </location>
    <ligand>
        <name>Zn(2+)</name>
        <dbReference type="ChEBI" id="CHEBI:29105"/>
        <label>2</label>
    </ligand>
</feature>
<feature type="domain" description="Xylose isomerase-like TIM barrel" evidence="8">
    <location>
        <begin position="25"/>
        <end position="268"/>
    </location>
</feature>
<dbReference type="InterPro" id="IPR001719">
    <property type="entry name" value="AP_endonuc_2"/>
</dbReference>
<dbReference type="PROSITE" id="PS00731">
    <property type="entry name" value="AP_NUCLEASE_F2_3"/>
    <property type="match status" value="1"/>
</dbReference>
<feature type="binding site" evidence="7">
    <location>
        <position position="67"/>
    </location>
    <ligand>
        <name>Zn(2+)</name>
        <dbReference type="ChEBI" id="CHEBI:29105"/>
        <label>1</label>
    </ligand>
</feature>
<feature type="binding site" evidence="7">
    <location>
        <position position="232"/>
    </location>
    <ligand>
        <name>Zn(2+)</name>
        <dbReference type="ChEBI" id="CHEBI:29105"/>
        <label>3</label>
    </ligand>
</feature>
<dbReference type="GO" id="GO:0003906">
    <property type="term" value="F:DNA-(apurinic or apyrimidinic site) endonuclease activity"/>
    <property type="evidence" value="ECO:0007669"/>
    <property type="project" value="TreeGrafter"/>
</dbReference>
<evidence type="ECO:0000256" key="2">
    <source>
        <dbReference type="ARBA" id="ARBA00022723"/>
    </source>
</evidence>
<evidence type="ECO:0000313" key="9">
    <source>
        <dbReference type="EMBL" id="CUS03841.2"/>
    </source>
</evidence>
<name>A0A160T1E5_9CHLR</name>
<evidence type="ECO:0000313" key="10">
    <source>
        <dbReference type="Proteomes" id="UP000215027"/>
    </source>
</evidence>
<feature type="binding site" evidence="7">
    <location>
        <position position="217"/>
    </location>
    <ligand>
        <name>Zn(2+)</name>
        <dbReference type="ChEBI" id="CHEBI:29105"/>
        <label>2</label>
    </ligand>
</feature>
<dbReference type="GO" id="GO:0008270">
    <property type="term" value="F:zinc ion binding"/>
    <property type="evidence" value="ECO:0007669"/>
    <property type="project" value="UniProtKB-UniRule"/>
</dbReference>
<evidence type="ECO:0000256" key="4">
    <source>
        <dbReference type="ARBA" id="ARBA00022801"/>
    </source>
</evidence>
<comment type="function">
    <text evidence="7">Endonuclease IV plays a role in DNA repair. It cleaves phosphodiester bonds at apurinic or apyrimidinic (AP) sites, generating a 3'-hydroxyl group and a 5'-terminal sugar phosphate.</text>
</comment>
<dbReference type="Gene3D" id="3.20.20.150">
    <property type="entry name" value="Divalent-metal-dependent TIM barrel enzymes"/>
    <property type="match status" value="1"/>
</dbReference>
<dbReference type="GO" id="GO:0003677">
    <property type="term" value="F:DNA binding"/>
    <property type="evidence" value="ECO:0007669"/>
    <property type="project" value="InterPro"/>
</dbReference>
<dbReference type="PANTHER" id="PTHR21445:SF0">
    <property type="entry name" value="APURINIC-APYRIMIDINIC ENDONUCLEASE"/>
    <property type="match status" value="1"/>
</dbReference>
<reference evidence="9" key="1">
    <citation type="submission" date="2016-01" db="EMBL/GenBank/DDBJ databases">
        <authorList>
            <person name="Mcilroy J.S."/>
            <person name="Karst M S."/>
            <person name="Albertsen M."/>
        </authorList>
    </citation>
    <scope>NUCLEOTIDE SEQUENCE</scope>
    <source>
        <strain evidence="9">Cfx-K</strain>
    </source>
</reference>
<sequence length="291" mass="31709">MRLGAHISTAGGAYRAFERARGACCDSFLIFTKSNRQWAAKPFSDDDITFYKNAVAEYADLHPVSVHAAYLINVASPDPALWEKSYLALKEEVERAAALGISLITFHPGSYMTSSEQEGLAAITRAMRRLLAETADTAPETVICLETMAGQGTNLGGKFEHLATIIQNAGPSDRLGVCFDTCHVFAAGYDIRTPEAYAATMAEFDRVVGLDKIRCFHFNDSIHELGTGKDRHAHIGRGQIGLAGFANFINDPRWADHCAHLETEPTDTGDDGVEIDMNQINLAALRALLTE</sequence>
<comment type="cofactor">
    <cofactor evidence="7">
        <name>Zn(2+)</name>
        <dbReference type="ChEBI" id="CHEBI:29105"/>
    </cofactor>
    <text evidence="7">Binds 3 Zn(2+) ions.</text>
</comment>
<protein>
    <recommendedName>
        <fullName evidence="7">Probable endonuclease 4</fullName>
        <ecNumber evidence="7">3.1.21.2</ecNumber>
    </recommendedName>
    <alternativeName>
        <fullName evidence="7">Endodeoxyribonuclease IV</fullName>
    </alternativeName>
    <alternativeName>
        <fullName evidence="7">Endonuclease IV</fullName>
    </alternativeName>
</protein>
<dbReference type="GO" id="GO:0006284">
    <property type="term" value="P:base-excision repair"/>
    <property type="evidence" value="ECO:0007669"/>
    <property type="project" value="TreeGrafter"/>
</dbReference>
<comment type="catalytic activity">
    <reaction evidence="7">
        <text>Endonucleolytic cleavage to 5'-phosphooligonucleotide end-products.</text>
        <dbReference type="EC" id="3.1.21.2"/>
    </reaction>
</comment>
<evidence type="ECO:0000256" key="1">
    <source>
        <dbReference type="ARBA" id="ARBA00005340"/>
    </source>
</evidence>
<dbReference type="HAMAP" id="MF_00152">
    <property type="entry name" value="Nfo"/>
    <property type="match status" value="1"/>
</dbReference>
<keyword evidence="5 7" id="KW-0862">Zinc</keyword>
<dbReference type="OrthoDB" id="9805666at2"/>